<evidence type="ECO:0000313" key="1">
    <source>
        <dbReference type="EMBL" id="CEK86546.1"/>
    </source>
</evidence>
<feature type="non-terminal residue" evidence="1">
    <location>
        <position position="1"/>
    </location>
</feature>
<organism evidence="1">
    <name type="scientific">Arion vulgaris</name>
    <dbReference type="NCBI Taxonomy" id="1028688"/>
    <lineage>
        <taxon>Eukaryota</taxon>
        <taxon>Metazoa</taxon>
        <taxon>Spiralia</taxon>
        <taxon>Lophotrochozoa</taxon>
        <taxon>Mollusca</taxon>
        <taxon>Gastropoda</taxon>
        <taxon>Heterobranchia</taxon>
        <taxon>Euthyneura</taxon>
        <taxon>Panpulmonata</taxon>
        <taxon>Eupulmonata</taxon>
        <taxon>Stylommatophora</taxon>
        <taxon>Helicina</taxon>
        <taxon>Arionoidea</taxon>
        <taxon>Arionidae</taxon>
        <taxon>Arion</taxon>
    </lineage>
</organism>
<dbReference type="EMBL" id="HACG01039681">
    <property type="protein sequence ID" value="CEK86546.1"/>
    <property type="molecule type" value="Transcribed_RNA"/>
</dbReference>
<reference evidence="1" key="1">
    <citation type="submission" date="2014-12" db="EMBL/GenBank/DDBJ databases">
        <title>Insight into the proteome of Arion vulgaris.</title>
        <authorList>
            <person name="Aradska J."/>
            <person name="Bulat T."/>
            <person name="Smidak R."/>
            <person name="Sarate P."/>
            <person name="Gangsoo J."/>
            <person name="Sialana F."/>
            <person name="Bilban M."/>
            <person name="Lubec G."/>
        </authorList>
    </citation>
    <scope>NUCLEOTIDE SEQUENCE</scope>
    <source>
        <tissue evidence="1">Skin</tissue>
    </source>
</reference>
<dbReference type="AlphaFoldDB" id="A0A0B7B2P3"/>
<proteinExistence type="predicted"/>
<name>A0A0B7B2P3_9EUPU</name>
<gene>
    <name evidence="1" type="primary">ORF154372</name>
</gene>
<protein>
    <submittedName>
        <fullName evidence="1">Uncharacterized protein</fullName>
    </submittedName>
</protein>
<accession>A0A0B7B2P3</accession>
<sequence length="58" mass="6924">TNVEVLDDAKTQRKTYCQYKKLGIIFWISDEKRECLEHIGAIDKIEVRQDRGRQRDTI</sequence>